<organism evidence="1 2">
    <name type="scientific">Hebeloma cylindrosporum</name>
    <dbReference type="NCBI Taxonomy" id="76867"/>
    <lineage>
        <taxon>Eukaryota</taxon>
        <taxon>Fungi</taxon>
        <taxon>Dikarya</taxon>
        <taxon>Basidiomycota</taxon>
        <taxon>Agaricomycotina</taxon>
        <taxon>Agaricomycetes</taxon>
        <taxon>Agaricomycetidae</taxon>
        <taxon>Agaricales</taxon>
        <taxon>Agaricineae</taxon>
        <taxon>Hymenogastraceae</taxon>
        <taxon>Hebeloma</taxon>
    </lineage>
</organism>
<dbReference type="Proteomes" id="UP000053424">
    <property type="component" value="Unassembled WGS sequence"/>
</dbReference>
<sequence>MQFTYTLVNKACGEAECSCDESCSCTAGSCHARGLVDQACGSDSCGCGDSYAHFFIYITWNLRLMIFSPIPAAAARPTVAAATKRWPNVCRQYHHSKRERNTQTLCKVRYIK</sequence>
<protein>
    <submittedName>
        <fullName evidence="1">Uncharacterized protein</fullName>
    </submittedName>
</protein>
<gene>
    <name evidence="1" type="ORF">M413DRAFT_268175</name>
</gene>
<reference evidence="2" key="2">
    <citation type="submission" date="2015-01" db="EMBL/GenBank/DDBJ databases">
        <title>Evolutionary Origins and Diversification of the Mycorrhizal Mutualists.</title>
        <authorList>
            <consortium name="DOE Joint Genome Institute"/>
            <consortium name="Mycorrhizal Genomics Consortium"/>
            <person name="Kohler A."/>
            <person name="Kuo A."/>
            <person name="Nagy L.G."/>
            <person name="Floudas D."/>
            <person name="Copeland A."/>
            <person name="Barry K.W."/>
            <person name="Cichocki N."/>
            <person name="Veneault-Fourrey C."/>
            <person name="LaButti K."/>
            <person name="Lindquist E.A."/>
            <person name="Lipzen A."/>
            <person name="Lundell T."/>
            <person name="Morin E."/>
            <person name="Murat C."/>
            <person name="Riley R."/>
            <person name="Ohm R."/>
            <person name="Sun H."/>
            <person name="Tunlid A."/>
            <person name="Henrissat B."/>
            <person name="Grigoriev I.V."/>
            <person name="Hibbett D.S."/>
            <person name="Martin F."/>
        </authorList>
    </citation>
    <scope>NUCLEOTIDE SEQUENCE [LARGE SCALE GENOMIC DNA]</scope>
    <source>
        <strain evidence="2">h7</strain>
    </source>
</reference>
<dbReference type="EMBL" id="KN831770">
    <property type="protein sequence ID" value="KIM47028.1"/>
    <property type="molecule type" value="Genomic_DNA"/>
</dbReference>
<proteinExistence type="predicted"/>
<name>A0A0C2YB22_HEBCY</name>
<evidence type="ECO:0000313" key="2">
    <source>
        <dbReference type="Proteomes" id="UP000053424"/>
    </source>
</evidence>
<keyword evidence="2" id="KW-1185">Reference proteome</keyword>
<accession>A0A0C2YB22</accession>
<evidence type="ECO:0000313" key="1">
    <source>
        <dbReference type="EMBL" id="KIM47028.1"/>
    </source>
</evidence>
<dbReference type="AlphaFoldDB" id="A0A0C2YB22"/>
<dbReference type="HOGENOM" id="CLU_2146173_0_0_1"/>
<reference evidence="1 2" key="1">
    <citation type="submission" date="2014-04" db="EMBL/GenBank/DDBJ databases">
        <authorList>
            <consortium name="DOE Joint Genome Institute"/>
            <person name="Kuo A."/>
            <person name="Gay G."/>
            <person name="Dore J."/>
            <person name="Kohler A."/>
            <person name="Nagy L.G."/>
            <person name="Floudas D."/>
            <person name="Copeland A."/>
            <person name="Barry K.W."/>
            <person name="Cichocki N."/>
            <person name="Veneault-Fourrey C."/>
            <person name="LaButti K."/>
            <person name="Lindquist E.A."/>
            <person name="Lipzen A."/>
            <person name="Lundell T."/>
            <person name="Morin E."/>
            <person name="Murat C."/>
            <person name="Sun H."/>
            <person name="Tunlid A."/>
            <person name="Henrissat B."/>
            <person name="Grigoriev I.V."/>
            <person name="Hibbett D.S."/>
            <person name="Martin F."/>
            <person name="Nordberg H.P."/>
            <person name="Cantor M.N."/>
            <person name="Hua S.X."/>
        </authorList>
    </citation>
    <scope>NUCLEOTIDE SEQUENCE [LARGE SCALE GENOMIC DNA]</scope>
    <source>
        <strain evidence="2">h7</strain>
    </source>
</reference>